<dbReference type="GO" id="GO:0042645">
    <property type="term" value="C:mitochondrial nucleoid"/>
    <property type="evidence" value="ECO:0007669"/>
    <property type="project" value="TreeGrafter"/>
</dbReference>
<dbReference type="EMBL" id="KE343371">
    <property type="protein sequence ID" value="EXB26567.1"/>
    <property type="molecule type" value="Genomic_DNA"/>
</dbReference>
<evidence type="ECO:0000313" key="3">
    <source>
        <dbReference type="EMBL" id="EXB26567.1"/>
    </source>
</evidence>
<protein>
    <recommendedName>
        <fullName evidence="5">Protein OSB2</fullName>
    </recommendedName>
</protein>
<dbReference type="eggNOG" id="ENOG502QR35">
    <property type="taxonomic scope" value="Eukaryota"/>
</dbReference>
<dbReference type="InterPro" id="IPR011344">
    <property type="entry name" value="ssDNA-bd"/>
</dbReference>
<dbReference type="SUPFAM" id="SSF50249">
    <property type="entry name" value="Nucleic acid-binding proteins"/>
    <property type="match status" value="1"/>
</dbReference>
<dbReference type="GO" id="GO:0003697">
    <property type="term" value="F:single-stranded DNA binding"/>
    <property type="evidence" value="ECO:0007669"/>
    <property type="project" value="InterPro"/>
</dbReference>
<dbReference type="PROSITE" id="PS50935">
    <property type="entry name" value="SSB"/>
    <property type="match status" value="1"/>
</dbReference>
<gene>
    <name evidence="3" type="ORF">L484_012560</name>
</gene>
<keyword evidence="4" id="KW-1185">Reference proteome</keyword>
<dbReference type="Proteomes" id="UP000030645">
    <property type="component" value="Unassembled WGS sequence"/>
</dbReference>
<evidence type="ECO:0008006" key="5">
    <source>
        <dbReference type="Google" id="ProtNLM"/>
    </source>
</evidence>
<dbReference type="NCBIfam" id="TIGR00621">
    <property type="entry name" value="ssb"/>
    <property type="match status" value="1"/>
</dbReference>
<dbReference type="Gene3D" id="2.40.50.140">
    <property type="entry name" value="Nucleic acid-binding proteins"/>
    <property type="match status" value="1"/>
</dbReference>
<dbReference type="InterPro" id="IPR012340">
    <property type="entry name" value="NA-bd_OB-fold"/>
</dbReference>
<evidence type="ECO:0000256" key="1">
    <source>
        <dbReference type="ARBA" id="ARBA00023125"/>
    </source>
</evidence>
<name>W9QJM0_9ROSA</name>
<dbReference type="STRING" id="981085.W9QJM0"/>
<evidence type="ECO:0000313" key="4">
    <source>
        <dbReference type="Proteomes" id="UP000030645"/>
    </source>
</evidence>
<sequence>MAIKSGIATVSSARNLLFLNPNISSLSRTSNANRLGFARRRFKCSVEFSRDYYGNNQQTTVYPRPAEIQWKKELCNTVHLIGVVGVPVEIKHLASGKVLAWTRLAVKKSSTDTSWISLTFWDELAQVAFQHVQKGQQIYVSGRLISDTVENDEGKQQTYYKVVVQQLNFIEKSFSSATMYDHGRKLGNNGASSDETVEQLWQAFFANPVDWWDNRKTKRNPKYPDFKHKDTGEALWIEGRYNPPWVKAQLAILDTRMESLNGHQDSRMDAHLMVQENFSPF</sequence>
<keyword evidence="1 2" id="KW-0238">DNA-binding</keyword>
<dbReference type="Pfam" id="PF00436">
    <property type="entry name" value="SSB"/>
    <property type="match status" value="1"/>
</dbReference>
<proteinExistence type="predicted"/>
<dbReference type="AlphaFoldDB" id="W9QJM0"/>
<accession>W9QJM0</accession>
<dbReference type="PANTHER" id="PTHR10302">
    <property type="entry name" value="SINGLE-STRANDED DNA-BINDING PROTEIN"/>
    <property type="match status" value="1"/>
</dbReference>
<dbReference type="GO" id="GO:0006264">
    <property type="term" value="P:mitochondrial DNA replication"/>
    <property type="evidence" value="ECO:0007669"/>
    <property type="project" value="TreeGrafter"/>
</dbReference>
<evidence type="ECO:0000256" key="2">
    <source>
        <dbReference type="PROSITE-ProRule" id="PRU00252"/>
    </source>
</evidence>
<dbReference type="InterPro" id="IPR000424">
    <property type="entry name" value="Primosome_PriB/ssb"/>
</dbReference>
<reference evidence="4" key="1">
    <citation type="submission" date="2013-01" db="EMBL/GenBank/DDBJ databases">
        <title>Draft Genome Sequence of a Mulberry Tree, Morus notabilis C.K. Schneid.</title>
        <authorList>
            <person name="He N."/>
            <person name="Zhao S."/>
        </authorList>
    </citation>
    <scope>NUCLEOTIDE SEQUENCE</scope>
</reference>
<dbReference type="PANTHER" id="PTHR10302:SF0">
    <property type="entry name" value="SINGLE-STRANDED DNA-BINDING PROTEIN, MITOCHONDRIAL"/>
    <property type="match status" value="1"/>
</dbReference>
<dbReference type="CDD" id="cd04496">
    <property type="entry name" value="SSB_OBF"/>
    <property type="match status" value="1"/>
</dbReference>
<organism evidence="3 4">
    <name type="scientific">Morus notabilis</name>
    <dbReference type="NCBI Taxonomy" id="981085"/>
    <lineage>
        <taxon>Eukaryota</taxon>
        <taxon>Viridiplantae</taxon>
        <taxon>Streptophyta</taxon>
        <taxon>Embryophyta</taxon>
        <taxon>Tracheophyta</taxon>
        <taxon>Spermatophyta</taxon>
        <taxon>Magnoliopsida</taxon>
        <taxon>eudicotyledons</taxon>
        <taxon>Gunneridae</taxon>
        <taxon>Pentapetalae</taxon>
        <taxon>rosids</taxon>
        <taxon>fabids</taxon>
        <taxon>Rosales</taxon>
        <taxon>Moraceae</taxon>
        <taxon>Moreae</taxon>
        <taxon>Morus</taxon>
    </lineage>
</organism>